<comment type="caution">
    <text evidence="1">The sequence shown here is derived from an EMBL/GenBank/DDBJ whole genome shotgun (WGS) entry which is preliminary data.</text>
</comment>
<dbReference type="AlphaFoldDB" id="A0A1R3KKL1"/>
<dbReference type="EMBL" id="AWUE01013137">
    <property type="protein sequence ID" value="OMP07620.1"/>
    <property type="molecule type" value="Genomic_DNA"/>
</dbReference>
<keyword evidence="2" id="KW-1185">Reference proteome</keyword>
<organism evidence="1 2">
    <name type="scientific">Corchorus olitorius</name>
    <dbReference type="NCBI Taxonomy" id="93759"/>
    <lineage>
        <taxon>Eukaryota</taxon>
        <taxon>Viridiplantae</taxon>
        <taxon>Streptophyta</taxon>
        <taxon>Embryophyta</taxon>
        <taxon>Tracheophyta</taxon>
        <taxon>Spermatophyta</taxon>
        <taxon>Magnoliopsida</taxon>
        <taxon>eudicotyledons</taxon>
        <taxon>Gunneridae</taxon>
        <taxon>Pentapetalae</taxon>
        <taxon>rosids</taxon>
        <taxon>malvids</taxon>
        <taxon>Malvales</taxon>
        <taxon>Malvaceae</taxon>
        <taxon>Grewioideae</taxon>
        <taxon>Apeibeae</taxon>
        <taxon>Corchorus</taxon>
    </lineage>
</organism>
<accession>A0A1R3KKL1</accession>
<name>A0A1R3KKL1_9ROSI</name>
<dbReference type="Proteomes" id="UP000187203">
    <property type="component" value="Unassembled WGS sequence"/>
</dbReference>
<sequence length="122" mass="13352">MRALPGELGRGGCCWQGDDQSVENCLSNLLEILSLLSHRVEVALMLEFENAGKSFEVLAYDAKNFKALYRRGQAYKVGQLQVSSICLWVVIKVIGAGVIEFVSAYVLAKASVNCLISLLIVQ</sequence>
<evidence type="ECO:0000313" key="2">
    <source>
        <dbReference type="Proteomes" id="UP000187203"/>
    </source>
</evidence>
<evidence type="ECO:0000313" key="1">
    <source>
        <dbReference type="EMBL" id="OMP07620.1"/>
    </source>
</evidence>
<reference evidence="2" key="1">
    <citation type="submission" date="2013-09" db="EMBL/GenBank/DDBJ databases">
        <title>Corchorus olitorius genome sequencing.</title>
        <authorList>
            <person name="Alam M."/>
            <person name="Haque M.S."/>
            <person name="Islam M.S."/>
            <person name="Emdad E.M."/>
            <person name="Islam M.M."/>
            <person name="Ahmed B."/>
            <person name="Halim A."/>
            <person name="Hossen Q.M.M."/>
            <person name="Hossain M.Z."/>
            <person name="Ahmed R."/>
            <person name="Khan M.M."/>
            <person name="Islam R."/>
            <person name="Rashid M.M."/>
            <person name="Khan S.A."/>
            <person name="Rahman M.S."/>
            <person name="Alam M."/>
            <person name="Yahiya A.S."/>
            <person name="Khan M.S."/>
            <person name="Azam M.S."/>
            <person name="Haque T."/>
            <person name="Lashkar M.Z.H."/>
            <person name="Akhand A.I."/>
            <person name="Morshed G."/>
            <person name="Roy S."/>
            <person name="Uddin K.S."/>
            <person name="Rabeya T."/>
            <person name="Hossain A.S."/>
            <person name="Chowdhury A."/>
            <person name="Snigdha A.R."/>
            <person name="Mortoza M.S."/>
            <person name="Matin S.A."/>
            <person name="Hoque S.M.E."/>
            <person name="Islam M.K."/>
            <person name="Roy D.K."/>
            <person name="Haider R."/>
            <person name="Moosa M.M."/>
            <person name="Elias S.M."/>
            <person name="Hasan A.M."/>
            <person name="Jahan S."/>
            <person name="Shafiuddin M."/>
            <person name="Mahmood N."/>
            <person name="Shommy N.S."/>
        </authorList>
    </citation>
    <scope>NUCLEOTIDE SEQUENCE [LARGE SCALE GENOMIC DNA]</scope>
    <source>
        <strain evidence="2">cv. O-4</strain>
    </source>
</reference>
<protein>
    <submittedName>
        <fullName evidence="1">Uncharacterized protein</fullName>
    </submittedName>
</protein>
<proteinExistence type="predicted"/>
<gene>
    <name evidence="1" type="ORF">COLO4_07184</name>
</gene>